<dbReference type="EMBL" id="JAFMOU010000064">
    <property type="protein sequence ID" value="MBU9834575.1"/>
    <property type="molecule type" value="Genomic_DNA"/>
</dbReference>
<evidence type="ECO:0000313" key="2">
    <source>
        <dbReference type="Proteomes" id="UP000699865"/>
    </source>
</evidence>
<gene>
    <name evidence="1" type="ORF">J1786_07065</name>
</gene>
<evidence type="ECO:0000313" key="1">
    <source>
        <dbReference type="EMBL" id="MBU9834575.1"/>
    </source>
</evidence>
<name>A0ABS6KYA3_9GAMM</name>
<keyword evidence="2" id="KW-1185">Reference proteome</keyword>
<dbReference type="Proteomes" id="UP000699865">
    <property type="component" value="Unassembled WGS sequence"/>
</dbReference>
<organism evidence="1 2">
    <name type="scientific">Rahnella perminowiae</name>
    <dbReference type="NCBI Taxonomy" id="2816244"/>
    <lineage>
        <taxon>Bacteria</taxon>
        <taxon>Pseudomonadati</taxon>
        <taxon>Pseudomonadota</taxon>
        <taxon>Gammaproteobacteria</taxon>
        <taxon>Enterobacterales</taxon>
        <taxon>Yersiniaceae</taxon>
        <taxon>Rahnella</taxon>
    </lineage>
</organism>
<proteinExistence type="predicted"/>
<reference evidence="1 2" key="1">
    <citation type="submission" date="2021-03" db="EMBL/GenBank/DDBJ databases">
        <title>Five novel Rahnella species.</title>
        <authorList>
            <person name="Brady C."/>
            <person name="Asselin J."/>
            <person name="Beer S."/>
            <person name="Bruberg M.B."/>
            <person name="Crampton B."/>
            <person name="Venter S."/>
            <person name="Arnold D."/>
            <person name="Denman S."/>
        </authorList>
    </citation>
    <scope>NUCLEOTIDE SEQUENCE [LARGE SCALE GENOMIC DNA]</scope>
    <source>
        <strain evidence="1 2">L72c</strain>
    </source>
</reference>
<comment type="caution">
    <text evidence="1">The sequence shown here is derived from an EMBL/GenBank/DDBJ whole genome shotgun (WGS) entry which is preliminary data.</text>
</comment>
<accession>A0ABS6KYA3</accession>
<protein>
    <submittedName>
        <fullName evidence="1">Uncharacterized protein</fullName>
    </submittedName>
</protein>
<dbReference type="RefSeq" id="WP_217137949.1">
    <property type="nucleotide sequence ID" value="NZ_JAFMOU010000064.1"/>
</dbReference>
<sequence>MINYPEDAAVGLSIHSWLVKTPEDIILIDTATGNGRNRGGIPLFDHLNSDYLERLKQTGIAEQKILCRRSDCRCAYPEKSLSLKVFI</sequence>